<dbReference type="EMBL" id="JAWHTF010000007">
    <property type="protein sequence ID" value="MDU8886804.1"/>
    <property type="molecule type" value="Genomic_DNA"/>
</dbReference>
<reference evidence="1 2" key="1">
    <citation type="submission" date="2023-10" db="EMBL/GenBank/DDBJ databases">
        <title>Marimonas sp. nov. isolated from tidal mud flat.</title>
        <authorList>
            <person name="Jaincy N.J."/>
            <person name="Srinivasan S."/>
            <person name="Lee S.-S."/>
        </authorList>
    </citation>
    <scope>NUCLEOTIDE SEQUENCE [LARGE SCALE GENOMIC DNA]</scope>
    <source>
        <strain evidence="1 2">MJ-SS3</strain>
    </source>
</reference>
<keyword evidence="2" id="KW-1185">Reference proteome</keyword>
<evidence type="ECO:0000313" key="2">
    <source>
        <dbReference type="Proteomes" id="UP001268651"/>
    </source>
</evidence>
<dbReference type="InterPro" id="IPR011250">
    <property type="entry name" value="OMP/PagP_B-barrel"/>
</dbReference>
<evidence type="ECO:0008006" key="3">
    <source>
        <dbReference type="Google" id="ProtNLM"/>
    </source>
</evidence>
<organism evidence="1 2">
    <name type="scientific">Gilvirhabdus luticola</name>
    <dbReference type="NCBI Taxonomy" id="3079858"/>
    <lineage>
        <taxon>Bacteria</taxon>
        <taxon>Pseudomonadati</taxon>
        <taxon>Bacteroidota</taxon>
        <taxon>Flavobacteriia</taxon>
        <taxon>Flavobacteriales</taxon>
        <taxon>Flavobacteriaceae</taxon>
        <taxon>Gilvirhabdus</taxon>
    </lineage>
</organism>
<accession>A0ABU3U8R4</accession>
<dbReference type="SUPFAM" id="SSF56925">
    <property type="entry name" value="OMPA-like"/>
    <property type="match status" value="1"/>
</dbReference>
<gene>
    <name evidence="1" type="ORF">RXV94_11585</name>
</gene>
<dbReference type="Proteomes" id="UP001268651">
    <property type="component" value="Unassembled WGS sequence"/>
</dbReference>
<evidence type="ECO:0000313" key="1">
    <source>
        <dbReference type="EMBL" id="MDU8886804.1"/>
    </source>
</evidence>
<name>A0ABU3U8R4_9FLAO</name>
<sequence length="217" mass="23706">MKKVIITVVLFLFAINLIAQNLEITPHYGYQFGTKLNYGPNYLKIDDSDQYGITLGMEMASGLTGEITYIHHSTELKIRDILLGPVEERLADLNADWVLLGANKYFKEGKVRPFAGGGLGLVFIAPKNENLLVANRRFDNQTKFTFSFKTGANIMVSEVVGINLQFNMLFPIEWGGFYVGGGTGGFSSGVSVSSSTIIAGFSGGLVFRISPKTNTTN</sequence>
<proteinExistence type="predicted"/>
<protein>
    <recommendedName>
        <fullName evidence="3">Outer membrane protein beta-barrel domain-containing protein</fullName>
    </recommendedName>
</protein>
<dbReference type="Gene3D" id="2.40.160.20">
    <property type="match status" value="1"/>
</dbReference>
<comment type="caution">
    <text evidence="1">The sequence shown here is derived from an EMBL/GenBank/DDBJ whole genome shotgun (WGS) entry which is preliminary data.</text>
</comment>
<dbReference type="RefSeq" id="WP_316662903.1">
    <property type="nucleotide sequence ID" value="NZ_JAWHTF010000007.1"/>
</dbReference>